<feature type="transmembrane region" description="Helical" evidence="2">
    <location>
        <begin position="93"/>
        <end position="112"/>
    </location>
</feature>
<dbReference type="Proteomes" id="UP000027195">
    <property type="component" value="Unassembled WGS sequence"/>
</dbReference>
<feature type="region of interest" description="Disordered" evidence="1">
    <location>
        <begin position="303"/>
        <end position="328"/>
    </location>
</feature>
<keyword evidence="2" id="KW-0472">Membrane</keyword>
<feature type="transmembrane region" description="Helical" evidence="2">
    <location>
        <begin position="124"/>
        <end position="143"/>
    </location>
</feature>
<evidence type="ECO:0000313" key="4">
    <source>
        <dbReference type="Proteomes" id="UP000027195"/>
    </source>
</evidence>
<evidence type="ECO:0000256" key="2">
    <source>
        <dbReference type="SAM" id="Phobius"/>
    </source>
</evidence>
<name>A0A067MRA9_BOTB1</name>
<evidence type="ECO:0000256" key="1">
    <source>
        <dbReference type="SAM" id="MobiDB-lite"/>
    </source>
</evidence>
<protein>
    <submittedName>
        <fullName evidence="3">Uncharacterized protein</fullName>
    </submittedName>
</protein>
<keyword evidence="2" id="KW-1133">Transmembrane helix</keyword>
<dbReference type="AlphaFoldDB" id="A0A067MRA9"/>
<organism evidence="3 4">
    <name type="scientific">Botryobasidium botryosum (strain FD-172 SS1)</name>
    <dbReference type="NCBI Taxonomy" id="930990"/>
    <lineage>
        <taxon>Eukaryota</taxon>
        <taxon>Fungi</taxon>
        <taxon>Dikarya</taxon>
        <taxon>Basidiomycota</taxon>
        <taxon>Agaricomycotina</taxon>
        <taxon>Agaricomycetes</taxon>
        <taxon>Cantharellales</taxon>
        <taxon>Botryobasidiaceae</taxon>
        <taxon>Botryobasidium</taxon>
    </lineage>
</organism>
<dbReference type="STRING" id="930990.A0A067MRA9"/>
<keyword evidence="2" id="KW-0812">Transmembrane</keyword>
<feature type="compositionally biased region" description="Polar residues" evidence="1">
    <location>
        <begin position="303"/>
        <end position="319"/>
    </location>
</feature>
<proteinExistence type="predicted"/>
<feature type="transmembrane region" description="Helical" evidence="2">
    <location>
        <begin position="163"/>
        <end position="186"/>
    </location>
</feature>
<reference evidence="4" key="1">
    <citation type="journal article" date="2014" name="Proc. Natl. Acad. Sci. U.S.A.">
        <title>Extensive sampling of basidiomycete genomes demonstrates inadequacy of the white-rot/brown-rot paradigm for wood decay fungi.</title>
        <authorList>
            <person name="Riley R."/>
            <person name="Salamov A.A."/>
            <person name="Brown D.W."/>
            <person name="Nagy L.G."/>
            <person name="Floudas D."/>
            <person name="Held B.W."/>
            <person name="Levasseur A."/>
            <person name="Lombard V."/>
            <person name="Morin E."/>
            <person name="Otillar R."/>
            <person name="Lindquist E.A."/>
            <person name="Sun H."/>
            <person name="LaButti K.M."/>
            <person name="Schmutz J."/>
            <person name="Jabbour D."/>
            <person name="Luo H."/>
            <person name="Baker S.E."/>
            <person name="Pisabarro A.G."/>
            <person name="Walton J.D."/>
            <person name="Blanchette R.A."/>
            <person name="Henrissat B."/>
            <person name="Martin F."/>
            <person name="Cullen D."/>
            <person name="Hibbett D.S."/>
            <person name="Grigoriev I.V."/>
        </authorList>
    </citation>
    <scope>NUCLEOTIDE SEQUENCE [LARGE SCALE GENOMIC DNA]</scope>
    <source>
        <strain evidence="4">FD-172 SS1</strain>
    </source>
</reference>
<evidence type="ECO:0000313" key="3">
    <source>
        <dbReference type="EMBL" id="KDQ17240.1"/>
    </source>
</evidence>
<dbReference type="EMBL" id="KL198024">
    <property type="protein sequence ID" value="KDQ17240.1"/>
    <property type="molecule type" value="Genomic_DNA"/>
</dbReference>
<dbReference type="OrthoDB" id="3346544at2759"/>
<feature type="transmembrane region" description="Helical" evidence="2">
    <location>
        <begin position="44"/>
        <end position="67"/>
    </location>
</feature>
<accession>A0A067MRA9</accession>
<feature type="transmembrane region" description="Helical" evidence="2">
    <location>
        <begin position="207"/>
        <end position="234"/>
    </location>
</feature>
<feature type="transmembrane region" description="Helical" evidence="2">
    <location>
        <begin position="12"/>
        <end position="37"/>
    </location>
</feature>
<dbReference type="InParanoid" id="A0A067MRA9"/>
<sequence>MRNLVYHEAVLIGVWLETLTYGLYVPLFFTCLFIVFARRRTRRVNWALLCPTFALFVLCTIHVSLGISRLLDGFIRSSNPAKYYLDLARWKNIFSDALYVTINFIGDSVVIYRCYVIWGSKKRVIIFPALCLLGSFATAIYAVVGFNEIPPGDSAFVSRISAFYRSTFTLSFVVNFTCTALIAYRITRTARSAGPQPDGVDVDPRPYYSTLAAIVESAAIYTVSMAIYIGLYFSQLNAQYTLYLVNTQIIGIVPTLILVRIGLTQTRSSDWDTRSWTWPYYESGMFIPEIQTHSEGMVVTHGADSSGSIKTSRPGSSQELRMAKLGES</sequence>
<feature type="transmembrane region" description="Helical" evidence="2">
    <location>
        <begin position="240"/>
        <end position="259"/>
    </location>
</feature>
<dbReference type="HOGENOM" id="CLU_044614_3_1_1"/>
<keyword evidence="4" id="KW-1185">Reference proteome</keyword>
<gene>
    <name evidence="3" type="ORF">BOTBODRAFT_53385</name>
</gene>